<organism evidence="2 3">
    <name type="scientific">Saguinus oedipus</name>
    <name type="common">Cotton-top tamarin</name>
    <name type="synonym">Oedipomidas oedipus</name>
    <dbReference type="NCBI Taxonomy" id="9490"/>
    <lineage>
        <taxon>Eukaryota</taxon>
        <taxon>Metazoa</taxon>
        <taxon>Chordata</taxon>
        <taxon>Craniata</taxon>
        <taxon>Vertebrata</taxon>
        <taxon>Euteleostomi</taxon>
        <taxon>Mammalia</taxon>
        <taxon>Eutheria</taxon>
        <taxon>Euarchontoglires</taxon>
        <taxon>Primates</taxon>
        <taxon>Haplorrhini</taxon>
        <taxon>Platyrrhini</taxon>
        <taxon>Cebidae</taxon>
        <taxon>Callitrichinae</taxon>
        <taxon>Saguinus</taxon>
    </lineage>
</organism>
<evidence type="ECO:0000256" key="1">
    <source>
        <dbReference type="SAM" id="MobiDB-lite"/>
    </source>
</evidence>
<protein>
    <submittedName>
        <fullName evidence="2">Uncharacterized protein</fullName>
    </submittedName>
</protein>
<feature type="compositionally biased region" description="Low complexity" evidence="1">
    <location>
        <begin position="156"/>
        <end position="169"/>
    </location>
</feature>
<dbReference type="EMBL" id="JASSZA010000002">
    <property type="protein sequence ID" value="KAK2116978.1"/>
    <property type="molecule type" value="Genomic_DNA"/>
</dbReference>
<sequence>MLRARMSLGIYTVHGYQKVSGSRGGGGRKPAELRPPPAANSGGQRPLLSADSGQDELERSARNPTLSRREVRRRRELDPPQRSAGGWQADLSIGRKGRGSLWGRRGREHSAPGVAVPGPERGAGGASSTRGGKVRRGGGWGRGCARQRGRGGPGPGASHSATCPSCASPAPALGRLSTAYLTPPLVKKSLLFDS</sequence>
<feature type="compositionally biased region" description="Basic and acidic residues" evidence="1">
    <location>
        <begin position="56"/>
        <end position="79"/>
    </location>
</feature>
<reference evidence="2 3" key="1">
    <citation type="submission" date="2023-05" db="EMBL/GenBank/DDBJ databases">
        <title>B98-5 Cell Line De Novo Hybrid Assembly: An Optical Mapping Approach.</title>
        <authorList>
            <person name="Kananen K."/>
            <person name="Auerbach J.A."/>
            <person name="Kautto E."/>
            <person name="Blachly J.S."/>
        </authorList>
    </citation>
    <scope>NUCLEOTIDE SEQUENCE [LARGE SCALE GENOMIC DNA]</scope>
    <source>
        <strain evidence="2">B95-8</strain>
        <tissue evidence="2">Cell line</tissue>
    </source>
</reference>
<feature type="region of interest" description="Disordered" evidence="1">
    <location>
        <begin position="13"/>
        <end position="169"/>
    </location>
</feature>
<name>A0ABQ9W847_SAGOE</name>
<dbReference type="Proteomes" id="UP001266305">
    <property type="component" value="Unassembled WGS sequence"/>
</dbReference>
<accession>A0ABQ9W847</accession>
<proteinExistence type="predicted"/>
<comment type="caution">
    <text evidence="2">The sequence shown here is derived from an EMBL/GenBank/DDBJ whole genome shotgun (WGS) entry which is preliminary data.</text>
</comment>
<evidence type="ECO:0000313" key="2">
    <source>
        <dbReference type="EMBL" id="KAK2116978.1"/>
    </source>
</evidence>
<evidence type="ECO:0000313" key="3">
    <source>
        <dbReference type="Proteomes" id="UP001266305"/>
    </source>
</evidence>
<gene>
    <name evidence="2" type="ORF">P7K49_003864</name>
</gene>
<keyword evidence="3" id="KW-1185">Reference proteome</keyword>